<dbReference type="EMBL" id="MU865301">
    <property type="protein sequence ID" value="KAK4230188.1"/>
    <property type="molecule type" value="Genomic_DNA"/>
</dbReference>
<dbReference type="PANTHER" id="PTHR40470">
    <property type="entry name" value="PHYTANOYL-COA DIOXYGENASE FAMILY PROTEIN (AFU_ORTHOLOGUE AFUA_2G15850)"/>
    <property type="match status" value="1"/>
</dbReference>
<reference evidence="1" key="2">
    <citation type="submission" date="2023-05" db="EMBL/GenBank/DDBJ databases">
        <authorList>
            <consortium name="Lawrence Berkeley National Laboratory"/>
            <person name="Steindorff A."/>
            <person name="Hensen N."/>
            <person name="Bonometti L."/>
            <person name="Westerberg I."/>
            <person name="Brannstrom I.O."/>
            <person name="Guillou S."/>
            <person name="Cros-Aarteil S."/>
            <person name="Calhoun S."/>
            <person name="Haridas S."/>
            <person name="Kuo A."/>
            <person name="Mondo S."/>
            <person name="Pangilinan J."/>
            <person name="Riley R."/>
            <person name="Labutti K."/>
            <person name="Andreopoulos B."/>
            <person name="Lipzen A."/>
            <person name="Chen C."/>
            <person name="Yanf M."/>
            <person name="Daum C."/>
            <person name="Ng V."/>
            <person name="Clum A."/>
            <person name="Ohm R."/>
            <person name="Martin F."/>
            <person name="Silar P."/>
            <person name="Natvig D."/>
            <person name="Lalanne C."/>
            <person name="Gautier V."/>
            <person name="Ament-Velasquez S.L."/>
            <person name="Kruys A."/>
            <person name="Hutchinson M.I."/>
            <person name="Powell A.J."/>
            <person name="Barry K."/>
            <person name="Miller A.N."/>
            <person name="Grigoriev I.V."/>
            <person name="Debuchy R."/>
            <person name="Gladieux P."/>
            <person name="Thoren M.H."/>
            <person name="Johannesson H."/>
        </authorList>
    </citation>
    <scope>NUCLEOTIDE SEQUENCE</scope>
    <source>
        <strain evidence="1">CBS 990.96</strain>
    </source>
</reference>
<dbReference type="SUPFAM" id="SSF51197">
    <property type="entry name" value="Clavaminate synthase-like"/>
    <property type="match status" value="1"/>
</dbReference>
<sequence length="303" mass="33836">MSTTSDPESLLQQLQTNGYVIIPSILSSSQLEPLIATTRNLISLARQGKWPHVRTVGKQFPPWDASLAIKNGIWGVQHLLHPNLPVPDRSLYTKLYFHPILLNIASTLLQCSEDELVMELFNLLVDPPTSFSLSWHRDDIPAHFTPEQELEVLGKVGYDRHTQYNSSLVDGDESLVVVPGSHRRARTEEEKKVQEAWKDGIDEKMSGELVVKLNKGDVVFYDNNILHRGVYKAGRERMTVHGSVGHVDGAKGRARNVLQHGIGGWVGDCDFGCLGEQREMAEGMRKRLMEMGSGEDVGYSLEG</sequence>
<dbReference type="Gene3D" id="2.60.120.620">
    <property type="entry name" value="q2cbj1_9rhob like domain"/>
    <property type="match status" value="1"/>
</dbReference>
<keyword evidence="2" id="KW-1185">Reference proteome</keyword>
<dbReference type="PANTHER" id="PTHR40470:SF1">
    <property type="entry name" value="PHYTANOYL-COA DIOXYGENASE FAMILY PROTEIN (AFU_ORTHOLOGUE AFUA_2G15850)"/>
    <property type="match status" value="1"/>
</dbReference>
<protein>
    <submittedName>
        <fullName evidence="1">Nicotinamide n-methyltransferase</fullName>
    </submittedName>
</protein>
<proteinExistence type="predicted"/>
<dbReference type="InterPro" id="IPR008775">
    <property type="entry name" value="Phytyl_CoA_dOase-like"/>
</dbReference>
<evidence type="ECO:0000313" key="2">
    <source>
        <dbReference type="Proteomes" id="UP001301958"/>
    </source>
</evidence>
<dbReference type="Proteomes" id="UP001301958">
    <property type="component" value="Unassembled WGS sequence"/>
</dbReference>
<evidence type="ECO:0000313" key="1">
    <source>
        <dbReference type="EMBL" id="KAK4230188.1"/>
    </source>
</evidence>
<name>A0AAN7BV54_9PEZI</name>
<gene>
    <name evidence="1" type="ORF">QBC38DRAFT_357671</name>
</gene>
<dbReference type="AlphaFoldDB" id="A0AAN7BV54"/>
<accession>A0AAN7BV54</accession>
<comment type="caution">
    <text evidence="1">The sequence shown here is derived from an EMBL/GenBank/DDBJ whole genome shotgun (WGS) entry which is preliminary data.</text>
</comment>
<organism evidence="1 2">
    <name type="scientific">Podospora fimiseda</name>
    <dbReference type="NCBI Taxonomy" id="252190"/>
    <lineage>
        <taxon>Eukaryota</taxon>
        <taxon>Fungi</taxon>
        <taxon>Dikarya</taxon>
        <taxon>Ascomycota</taxon>
        <taxon>Pezizomycotina</taxon>
        <taxon>Sordariomycetes</taxon>
        <taxon>Sordariomycetidae</taxon>
        <taxon>Sordariales</taxon>
        <taxon>Podosporaceae</taxon>
        <taxon>Podospora</taxon>
    </lineage>
</organism>
<dbReference type="Pfam" id="PF05721">
    <property type="entry name" value="PhyH"/>
    <property type="match status" value="1"/>
</dbReference>
<reference evidence="1" key="1">
    <citation type="journal article" date="2023" name="Mol. Phylogenet. Evol.">
        <title>Genome-scale phylogeny and comparative genomics of the fungal order Sordariales.</title>
        <authorList>
            <person name="Hensen N."/>
            <person name="Bonometti L."/>
            <person name="Westerberg I."/>
            <person name="Brannstrom I.O."/>
            <person name="Guillou S."/>
            <person name="Cros-Aarteil S."/>
            <person name="Calhoun S."/>
            <person name="Haridas S."/>
            <person name="Kuo A."/>
            <person name="Mondo S."/>
            <person name="Pangilinan J."/>
            <person name="Riley R."/>
            <person name="LaButti K."/>
            <person name="Andreopoulos B."/>
            <person name="Lipzen A."/>
            <person name="Chen C."/>
            <person name="Yan M."/>
            <person name="Daum C."/>
            <person name="Ng V."/>
            <person name="Clum A."/>
            <person name="Steindorff A."/>
            <person name="Ohm R.A."/>
            <person name="Martin F."/>
            <person name="Silar P."/>
            <person name="Natvig D.O."/>
            <person name="Lalanne C."/>
            <person name="Gautier V."/>
            <person name="Ament-Velasquez S.L."/>
            <person name="Kruys A."/>
            <person name="Hutchinson M.I."/>
            <person name="Powell A.J."/>
            <person name="Barry K."/>
            <person name="Miller A.N."/>
            <person name="Grigoriev I.V."/>
            <person name="Debuchy R."/>
            <person name="Gladieux P."/>
            <person name="Hiltunen Thoren M."/>
            <person name="Johannesson H."/>
        </authorList>
    </citation>
    <scope>NUCLEOTIDE SEQUENCE</scope>
    <source>
        <strain evidence="1">CBS 990.96</strain>
    </source>
</reference>